<reference evidence="2 3" key="1">
    <citation type="submission" date="2018-02" db="EMBL/GenBank/DDBJ databases">
        <title>The genomes of Aspergillus section Nigri reveals drivers in fungal speciation.</title>
        <authorList>
            <consortium name="DOE Joint Genome Institute"/>
            <person name="Vesth T.C."/>
            <person name="Nybo J."/>
            <person name="Theobald S."/>
            <person name="Brandl J."/>
            <person name="Frisvad J.C."/>
            <person name="Nielsen K.F."/>
            <person name="Lyhne E.K."/>
            <person name="Kogle M.E."/>
            <person name="Kuo A."/>
            <person name="Riley R."/>
            <person name="Clum A."/>
            <person name="Nolan M."/>
            <person name="Lipzen A."/>
            <person name="Salamov A."/>
            <person name="Henrissat B."/>
            <person name="Wiebenga A."/>
            <person name="De vries R.P."/>
            <person name="Grigoriev I.V."/>
            <person name="Mortensen U.H."/>
            <person name="Andersen M.R."/>
            <person name="Baker S.E."/>
        </authorList>
    </citation>
    <scope>NUCLEOTIDE SEQUENCE [LARGE SCALE GENOMIC DNA]</scope>
    <source>
        <strain evidence="2 3">CBS 707.79</strain>
    </source>
</reference>
<proteinExistence type="predicted"/>
<feature type="region of interest" description="Disordered" evidence="1">
    <location>
        <begin position="82"/>
        <end position="124"/>
    </location>
</feature>
<dbReference type="Proteomes" id="UP000247810">
    <property type="component" value="Unassembled WGS sequence"/>
</dbReference>
<keyword evidence="3" id="KW-1185">Reference proteome</keyword>
<sequence>MTRPGAQAASRAMDPCGPLPPCPLHLSLSLSSSSSSGFQGGKRGRGEENISRSRNPVAATVSTRACAFRLQDIRVSGLRTDVWPRGEQSRHPARGRSPASATFAPIHRPHPRGTQQTPRPIPVHPVPSSVRPLDQAALPRTNSGVALTPACSGIAALPRTPTGLGAKKAMR</sequence>
<feature type="region of interest" description="Disordered" evidence="1">
    <location>
        <begin position="1"/>
        <end position="58"/>
    </location>
</feature>
<evidence type="ECO:0000313" key="3">
    <source>
        <dbReference type="Proteomes" id="UP000247810"/>
    </source>
</evidence>
<name>A0A319DJW1_9EURO</name>
<dbReference type="VEuPathDB" id="FungiDB:BO71DRAFT_101638"/>
<feature type="compositionally biased region" description="Low complexity" evidence="1">
    <location>
        <begin position="24"/>
        <end position="37"/>
    </location>
</feature>
<accession>A0A319DJW1</accession>
<organism evidence="2 3">
    <name type="scientific">Aspergillus ellipticus CBS 707.79</name>
    <dbReference type="NCBI Taxonomy" id="1448320"/>
    <lineage>
        <taxon>Eukaryota</taxon>
        <taxon>Fungi</taxon>
        <taxon>Dikarya</taxon>
        <taxon>Ascomycota</taxon>
        <taxon>Pezizomycotina</taxon>
        <taxon>Eurotiomycetes</taxon>
        <taxon>Eurotiomycetidae</taxon>
        <taxon>Eurotiales</taxon>
        <taxon>Aspergillaceae</taxon>
        <taxon>Aspergillus</taxon>
        <taxon>Aspergillus subgen. Circumdati</taxon>
    </lineage>
</organism>
<evidence type="ECO:0000256" key="1">
    <source>
        <dbReference type="SAM" id="MobiDB-lite"/>
    </source>
</evidence>
<evidence type="ECO:0000313" key="2">
    <source>
        <dbReference type="EMBL" id="PYH97796.1"/>
    </source>
</evidence>
<dbReference type="EMBL" id="KZ825818">
    <property type="protein sequence ID" value="PYH97796.1"/>
    <property type="molecule type" value="Genomic_DNA"/>
</dbReference>
<gene>
    <name evidence="2" type="ORF">BO71DRAFT_101638</name>
</gene>
<dbReference type="AlphaFoldDB" id="A0A319DJW1"/>
<protein>
    <submittedName>
        <fullName evidence="2">Uncharacterized protein</fullName>
    </submittedName>
</protein>